<evidence type="ECO:0000313" key="2">
    <source>
        <dbReference type="Proteomes" id="UP001172680"/>
    </source>
</evidence>
<comment type="caution">
    <text evidence="1">The sequence shown here is derived from an EMBL/GenBank/DDBJ whole genome shotgun (WGS) entry which is preliminary data.</text>
</comment>
<reference evidence="1" key="1">
    <citation type="submission" date="2022-10" db="EMBL/GenBank/DDBJ databases">
        <title>Culturing micro-colonial fungi from biological soil crusts in the Mojave desert and describing Neophaeococcomyces mojavensis, and introducing the new genera and species Taxawa tesnikishii.</title>
        <authorList>
            <person name="Kurbessoian T."/>
            <person name="Stajich J.E."/>
        </authorList>
    </citation>
    <scope>NUCLEOTIDE SEQUENCE</scope>
    <source>
        <strain evidence="1">JES_115</strain>
    </source>
</reference>
<accession>A0ACC2YGB0</accession>
<organism evidence="1 2">
    <name type="scientific">Coniosporium tulheliwenetii</name>
    <dbReference type="NCBI Taxonomy" id="3383036"/>
    <lineage>
        <taxon>Eukaryota</taxon>
        <taxon>Fungi</taxon>
        <taxon>Dikarya</taxon>
        <taxon>Ascomycota</taxon>
        <taxon>Pezizomycotina</taxon>
        <taxon>Dothideomycetes</taxon>
        <taxon>Dothideomycetes incertae sedis</taxon>
        <taxon>Coniosporium</taxon>
    </lineage>
</organism>
<proteinExistence type="predicted"/>
<dbReference type="EMBL" id="JAPDRP010000034">
    <property type="protein sequence ID" value="KAJ9634240.1"/>
    <property type="molecule type" value="Genomic_DNA"/>
</dbReference>
<sequence length="312" mass="34665">MPAVDQPVFEGKNRNVDTIPGFAYYAKASDILGNLHGGNDLSHAQANLLAGLYMGQLARVIESWGWIYAASIKCRILIEQKGGWTNVTDLVVLQEMLEEWRATLPRIFQWNDYDPPPVDINAARLRAKYYGARYIITRPFLYRAVVEMKPRPDLLMNVDRDPQEMQRSGSNSSGTPSGRSMKLEQTLSTADARTVIEASKVCVQAAMKSTVAFDGFIAVGQRPIVTNIFGTAHAQYGNMLVLAATHNSWLRPLVPREDLVRLLDRTINFLDTLAPISPTMRANVRILRNTKEVIVSGGNTLPRSANSSFTGK</sequence>
<gene>
    <name evidence="1" type="ORF">H2199_009070</name>
</gene>
<evidence type="ECO:0000313" key="1">
    <source>
        <dbReference type="EMBL" id="KAJ9634240.1"/>
    </source>
</evidence>
<protein>
    <submittedName>
        <fullName evidence="1">Uncharacterized protein</fullName>
    </submittedName>
</protein>
<keyword evidence="2" id="KW-1185">Reference proteome</keyword>
<name>A0ACC2YGB0_9PEZI</name>
<dbReference type="Proteomes" id="UP001172680">
    <property type="component" value="Unassembled WGS sequence"/>
</dbReference>